<name>A0A0K9XJK8_9ACTN</name>
<evidence type="ECO:0000313" key="1">
    <source>
        <dbReference type="EMBL" id="KNB53498.1"/>
    </source>
</evidence>
<comment type="caution">
    <text evidence="1">The sequence shown here is derived from an EMBL/GenBank/DDBJ whole genome shotgun (WGS) entry which is preliminary data.</text>
</comment>
<dbReference type="AlphaFoldDB" id="A0A0K9XJK8"/>
<proteinExistence type="predicted"/>
<accession>A0A0K9XJK8</accession>
<protein>
    <submittedName>
        <fullName evidence="1">Uncharacterized protein</fullName>
    </submittedName>
</protein>
<dbReference type="Proteomes" id="UP000037288">
    <property type="component" value="Unassembled WGS sequence"/>
</dbReference>
<sequence length="109" mass="12270">MLMALVVVRSLGAPRRLEMPQEAEDFEQRLNYPRIQSPLPILRISRSHLCTASPFTSSNGKLRVFATSLAPGDQSTVATSIPFFAFSHRTSSARALMTTFEIFRFSRLH</sequence>
<keyword evidence="2" id="KW-1185">Reference proteome</keyword>
<reference evidence="2" key="1">
    <citation type="submission" date="2015-07" db="EMBL/GenBank/DDBJ databases">
        <title>Draft genome sequence of Streptomyces sp. CMAA 1322, a bacterium isolated from Caatinga biome, from dry forest semiarid of Brazil.</title>
        <authorList>
            <person name="Santos S.N."/>
            <person name="Gacesa R."/>
            <person name="Taketani R.G."/>
            <person name="Long P.F."/>
            <person name="Melo I.S."/>
        </authorList>
    </citation>
    <scope>NUCLEOTIDE SEQUENCE [LARGE SCALE GENOMIC DNA]</scope>
    <source>
        <strain evidence="2">CMAA 1322</strain>
    </source>
</reference>
<gene>
    <name evidence="1" type="ORF">AC230_02190</name>
</gene>
<organism evidence="1 2">
    <name type="scientific">Streptomyces caatingaensis</name>
    <dbReference type="NCBI Taxonomy" id="1678637"/>
    <lineage>
        <taxon>Bacteria</taxon>
        <taxon>Bacillati</taxon>
        <taxon>Actinomycetota</taxon>
        <taxon>Actinomycetes</taxon>
        <taxon>Kitasatosporales</taxon>
        <taxon>Streptomycetaceae</taxon>
        <taxon>Streptomyces</taxon>
    </lineage>
</organism>
<dbReference type="EMBL" id="LFXA01000002">
    <property type="protein sequence ID" value="KNB53498.1"/>
    <property type="molecule type" value="Genomic_DNA"/>
</dbReference>
<evidence type="ECO:0000313" key="2">
    <source>
        <dbReference type="Proteomes" id="UP000037288"/>
    </source>
</evidence>